<dbReference type="Gene3D" id="3.30.1370.210">
    <property type="match status" value="1"/>
</dbReference>
<keyword evidence="8" id="KW-1185">Reference proteome</keyword>
<dbReference type="SMART" id="SM00356">
    <property type="entry name" value="ZnF_C3H1"/>
    <property type="match status" value="2"/>
</dbReference>
<dbReference type="Proteomes" id="UP000504629">
    <property type="component" value="Unplaced"/>
</dbReference>
<dbReference type="InterPro" id="IPR000571">
    <property type="entry name" value="Znf_CCCH"/>
</dbReference>
<evidence type="ECO:0000256" key="5">
    <source>
        <dbReference type="PROSITE-ProRule" id="PRU00723"/>
    </source>
</evidence>
<keyword evidence="1 5" id="KW-0479">Metal-binding</keyword>
<dbReference type="PROSITE" id="PS50103">
    <property type="entry name" value="ZF_C3H1"/>
    <property type="match status" value="1"/>
</dbReference>
<evidence type="ECO:0000256" key="1">
    <source>
        <dbReference type="ARBA" id="ARBA00022723"/>
    </source>
</evidence>
<organism evidence="8 9">
    <name type="scientific">Bombyx mandarina</name>
    <name type="common">Wild silk moth</name>
    <name type="synonym">Wild silkworm</name>
    <dbReference type="NCBI Taxonomy" id="7092"/>
    <lineage>
        <taxon>Eukaryota</taxon>
        <taxon>Metazoa</taxon>
        <taxon>Ecdysozoa</taxon>
        <taxon>Arthropoda</taxon>
        <taxon>Hexapoda</taxon>
        <taxon>Insecta</taxon>
        <taxon>Pterygota</taxon>
        <taxon>Neoptera</taxon>
        <taxon>Endopterygota</taxon>
        <taxon>Lepidoptera</taxon>
        <taxon>Glossata</taxon>
        <taxon>Ditrysia</taxon>
        <taxon>Bombycoidea</taxon>
        <taxon>Bombycidae</taxon>
        <taxon>Bombycinae</taxon>
        <taxon>Bombyx</taxon>
    </lineage>
</organism>
<evidence type="ECO:0000259" key="7">
    <source>
        <dbReference type="PROSITE" id="PS50103"/>
    </source>
</evidence>
<accession>A0A6J2K0D5</accession>
<feature type="region of interest" description="Disordered" evidence="6">
    <location>
        <begin position="395"/>
        <end position="420"/>
    </location>
</feature>
<evidence type="ECO:0000313" key="8">
    <source>
        <dbReference type="Proteomes" id="UP000504629"/>
    </source>
</evidence>
<evidence type="ECO:0000313" key="10">
    <source>
        <dbReference type="RefSeq" id="XP_028033804.1"/>
    </source>
</evidence>
<proteinExistence type="predicted"/>
<gene>
    <name evidence="9 10" type="primary">LOC114245735</name>
</gene>
<feature type="domain" description="C3H1-type" evidence="7">
    <location>
        <begin position="121"/>
        <end position="148"/>
    </location>
</feature>
<dbReference type="GeneID" id="114245735"/>
<evidence type="ECO:0000313" key="9">
    <source>
        <dbReference type="RefSeq" id="XP_028033799.1"/>
    </source>
</evidence>
<dbReference type="AlphaFoldDB" id="A0A6J2K0D5"/>
<evidence type="ECO:0000256" key="2">
    <source>
        <dbReference type="ARBA" id="ARBA00022737"/>
    </source>
</evidence>
<reference evidence="9 10" key="1">
    <citation type="submission" date="2025-04" db="UniProtKB">
        <authorList>
            <consortium name="RefSeq"/>
        </authorList>
    </citation>
    <scope>IDENTIFICATION</scope>
    <source>
        <tissue evidence="9 10">Silk gland</tissue>
    </source>
</reference>
<dbReference type="OrthoDB" id="250836at2759"/>
<dbReference type="GO" id="GO:0008270">
    <property type="term" value="F:zinc ion binding"/>
    <property type="evidence" value="ECO:0007669"/>
    <property type="project" value="UniProtKB-KW"/>
</dbReference>
<protein>
    <submittedName>
        <fullName evidence="9">Uncharacterized protein LOC114245735 isoform X1</fullName>
    </submittedName>
    <submittedName>
        <fullName evidence="10">Uncharacterized protein LOC114245735 isoform X3</fullName>
    </submittedName>
</protein>
<dbReference type="RefSeq" id="XP_028033799.1">
    <property type="nucleotide sequence ID" value="XM_028177998.1"/>
</dbReference>
<dbReference type="GO" id="GO:0043484">
    <property type="term" value="P:regulation of RNA splicing"/>
    <property type="evidence" value="ECO:0007669"/>
    <property type="project" value="TreeGrafter"/>
</dbReference>
<evidence type="ECO:0000256" key="6">
    <source>
        <dbReference type="SAM" id="MobiDB-lite"/>
    </source>
</evidence>
<dbReference type="RefSeq" id="XP_028033804.1">
    <property type="nucleotide sequence ID" value="XM_028178003.1"/>
</dbReference>
<feature type="region of interest" description="Disordered" evidence="6">
    <location>
        <begin position="55"/>
        <end position="83"/>
    </location>
</feature>
<evidence type="ECO:0000256" key="3">
    <source>
        <dbReference type="ARBA" id="ARBA00022771"/>
    </source>
</evidence>
<feature type="region of interest" description="Disordered" evidence="6">
    <location>
        <begin position="1"/>
        <end position="25"/>
    </location>
</feature>
<dbReference type="PANTHER" id="PTHR12675">
    <property type="entry name" value="MUSCLEBLIND-LIKE PROTEIN"/>
    <property type="match status" value="1"/>
</dbReference>
<feature type="compositionally biased region" description="Pro residues" evidence="6">
    <location>
        <begin position="73"/>
        <end position="83"/>
    </location>
</feature>
<keyword evidence="4 5" id="KW-0862">Zinc</keyword>
<sequence>MQISEKGNTKFPSIGDEDSVNFRPSPNFRLMKKYLKYKIGEESHSPQYHGVAEISEAEAMKRKKHEQTEKVHPPLPNRPPLPPPEPLLANFKKEINDDEETPSITINIKKDPTENYEKPNDVEETMCRNFVRNTCNRGASCRYLHKIIHSQLKGVYKFCIDFENKKCTRAECSYAHATVHEKEHFFRTGYLPPNTLSHIKKKTVLPPAKTKETSSELSANYTGTTYPHSTTSVPMYTNASNISMMQNPYEKQWPEMEDKTSPEMAYYSGHPSYPHSTSTGYPNAPPNTPIVQNPYATVMSPTKRQWTEMEEPVSQPTHEYAEYAEMAGSKKCRNCDVNEFRFQHNKNKIMKMIKDTDDLNHRVGQITKKNTKLNEVLVLLVEVVTEHCNPGITDETNFDGSAMAEESEESDMLSGDMNYY</sequence>
<keyword evidence="3 5" id="KW-0863">Zinc-finger</keyword>
<name>A0A6J2K0D5_BOMMA</name>
<evidence type="ECO:0000256" key="4">
    <source>
        <dbReference type="ARBA" id="ARBA00022833"/>
    </source>
</evidence>
<feature type="zinc finger region" description="C3H1-type" evidence="5">
    <location>
        <begin position="121"/>
        <end position="148"/>
    </location>
</feature>
<dbReference type="GO" id="GO:0003723">
    <property type="term" value="F:RNA binding"/>
    <property type="evidence" value="ECO:0007669"/>
    <property type="project" value="TreeGrafter"/>
</dbReference>
<keyword evidence="2" id="KW-0677">Repeat</keyword>
<dbReference type="KEGG" id="bman:114245735"/>
<dbReference type="PANTHER" id="PTHR12675:SF6">
    <property type="entry name" value="ZINC FINGER CCCH DOMAIN-CONTAINING PROTEIN 10"/>
    <property type="match status" value="1"/>
</dbReference>